<evidence type="ECO:0000256" key="3">
    <source>
        <dbReference type="ARBA" id="ARBA00022603"/>
    </source>
</evidence>
<dbReference type="Gene3D" id="3.40.50.150">
    <property type="entry name" value="Vaccinia Virus protein VP39"/>
    <property type="match status" value="1"/>
</dbReference>
<dbReference type="RefSeq" id="WP_123211829.1">
    <property type="nucleotide sequence ID" value="NZ_RJVO01000004.1"/>
</dbReference>
<accession>A0A3N0VA44</accession>
<organism evidence="7 8">
    <name type="scientific">Stagnimonas aquatica</name>
    <dbReference type="NCBI Taxonomy" id="2689987"/>
    <lineage>
        <taxon>Bacteria</taxon>
        <taxon>Pseudomonadati</taxon>
        <taxon>Pseudomonadota</taxon>
        <taxon>Gammaproteobacteria</taxon>
        <taxon>Nevskiales</taxon>
        <taxon>Nevskiaceae</taxon>
        <taxon>Stagnimonas</taxon>
    </lineage>
</organism>
<comment type="caution">
    <text evidence="7">The sequence shown here is derived from an EMBL/GenBank/DDBJ whole genome shotgun (WGS) entry which is preliminary data.</text>
</comment>
<evidence type="ECO:0000313" key="8">
    <source>
        <dbReference type="Proteomes" id="UP000282106"/>
    </source>
</evidence>
<keyword evidence="5" id="KW-0949">S-adenosyl-L-methionine</keyword>
<protein>
    <recommendedName>
        <fullName evidence="2">site-specific DNA-methyltransferase (adenine-specific)</fullName>
        <ecNumber evidence="2">2.1.1.72</ecNumber>
    </recommendedName>
</protein>
<proteinExistence type="inferred from homology"/>
<keyword evidence="8" id="KW-1185">Reference proteome</keyword>
<dbReference type="GO" id="GO:0006298">
    <property type="term" value="P:mismatch repair"/>
    <property type="evidence" value="ECO:0007669"/>
    <property type="project" value="TreeGrafter"/>
</dbReference>
<dbReference type="EC" id="2.1.1.72" evidence="2"/>
<name>A0A3N0VA44_9GAMM</name>
<comment type="catalytic activity">
    <reaction evidence="6">
        <text>a 2'-deoxyadenosine in DNA + S-adenosyl-L-methionine = an N(6)-methyl-2'-deoxyadenosine in DNA + S-adenosyl-L-homocysteine + H(+)</text>
        <dbReference type="Rhea" id="RHEA:15197"/>
        <dbReference type="Rhea" id="RHEA-COMP:12418"/>
        <dbReference type="Rhea" id="RHEA-COMP:12419"/>
        <dbReference type="ChEBI" id="CHEBI:15378"/>
        <dbReference type="ChEBI" id="CHEBI:57856"/>
        <dbReference type="ChEBI" id="CHEBI:59789"/>
        <dbReference type="ChEBI" id="CHEBI:90615"/>
        <dbReference type="ChEBI" id="CHEBI:90616"/>
        <dbReference type="EC" id="2.1.1.72"/>
    </reaction>
</comment>
<reference evidence="7 8" key="1">
    <citation type="submission" date="2018-10" db="EMBL/GenBank/DDBJ databases">
        <authorList>
            <person name="Chen W.-M."/>
        </authorList>
    </citation>
    <scope>NUCLEOTIDE SEQUENCE [LARGE SCALE GENOMIC DNA]</scope>
    <source>
        <strain evidence="7 8">THS-13</strain>
    </source>
</reference>
<keyword evidence="4" id="KW-0808">Transferase</keyword>
<evidence type="ECO:0000313" key="7">
    <source>
        <dbReference type="EMBL" id="ROH89532.1"/>
    </source>
</evidence>
<dbReference type="GO" id="GO:0009307">
    <property type="term" value="P:DNA restriction-modification system"/>
    <property type="evidence" value="ECO:0007669"/>
    <property type="project" value="InterPro"/>
</dbReference>
<dbReference type="InterPro" id="IPR023095">
    <property type="entry name" value="Ade_MeTrfase_dom_2"/>
</dbReference>
<dbReference type="GO" id="GO:0043565">
    <property type="term" value="F:sequence-specific DNA binding"/>
    <property type="evidence" value="ECO:0007669"/>
    <property type="project" value="TreeGrafter"/>
</dbReference>
<comment type="similarity">
    <text evidence="1">Belongs to the N(4)/N(6)-methyltransferase family.</text>
</comment>
<dbReference type="InParanoid" id="A0A3N0VA44"/>
<dbReference type="InterPro" id="IPR012327">
    <property type="entry name" value="MeTrfase_D12"/>
</dbReference>
<dbReference type="AlphaFoldDB" id="A0A3N0VA44"/>
<keyword evidence="3 7" id="KW-0489">Methyltransferase</keyword>
<evidence type="ECO:0000256" key="6">
    <source>
        <dbReference type="ARBA" id="ARBA00047942"/>
    </source>
</evidence>
<evidence type="ECO:0000256" key="5">
    <source>
        <dbReference type="ARBA" id="ARBA00022691"/>
    </source>
</evidence>
<sequence>MKTKVPHFLPYQGSKRKLAPIILDKFSGRYDFIYEPFAGSAAVSLAALACGRVRRATISDKLEPLMALWNLVINDPDKIADQYERHWNAQLKSPSDYFIKVRNHYNETRQPSELLYLIARCVKNAVRFNANGDFNQSADSRRRGTNPRTMRSEIMMVSKLCAGRVEAVGADFRDVLKDAKPTSLVYLDPPWQGTSGKRDQRYAFPLLIDDLILALEDLNRRKIPYLLSYDGTCGDKSYGKDLPDYLNLRKVGLNAGRSSQATLLGRNEITIESLYISQDVK</sequence>
<evidence type="ECO:0000256" key="4">
    <source>
        <dbReference type="ARBA" id="ARBA00022679"/>
    </source>
</evidence>
<evidence type="ECO:0000256" key="1">
    <source>
        <dbReference type="ARBA" id="ARBA00006594"/>
    </source>
</evidence>
<dbReference type="GO" id="GO:1904047">
    <property type="term" value="F:S-adenosyl-L-methionine binding"/>
    <property type="evidence" value="ECO:0007669"/>
    <property type="project" value="TreeGrafter"/>
</dbReference>
<dbReference type="EMBL" id="RJVO01000004">
    <property type="protein sequence ID" value="ROH89532.1"/>
    <property type="molecule type" value="Genomic_DNA"/>
</dbReference>
<dbReference type="GO" id="GO:0032259">
    <property type="term" value="P:methylation"/>
    <property type="evidence" value="ECO:0007669"/>
    <property type="project" value="UniProtKB-KW"/>
</dbReference>
<dbReference type="SUPFAM" id="SSF53335">
    <property type="entry name" value="S-adenosyl-L-methionine-dependent methyltransferases"/>
    <property type="match status" value="1"/>
</dbReference>
<evidence type="ECO:0000256" key="2">
    <source>
        <dbReference type="ARBA" id="ARBA00011900"/>
    </source>
</evidence>
<dbReference type="GO" id="GO:0009007">
    <property type="term" value="F:site-specific DNA-methyltransferase (adenine-specific) activity"/>
    <property type="evidence" value="ECO:0007669"/>
    <property type="project" value="UniProtKB-EC"/>
</dbReference>
<dbReference type="Gene3D" id="1.10.1020.10">
    <property type="entry name" value="Adenine-specific Methyltransferase, Domain 2"/>
    <property type="match status" value="1"/>
</dbReference>
<dbReference type="InterPro" id="IPR029063">
    <property type="entry name" value="SAM-dependent_MTases_sf"/>
</dbReference>
<dbReference type="PANTHER" id="PTHR30481">
    <property type="entry name" value="DNA ADENINE METHYLASE"/>
    <property type="match status" value="1"/>
</dbReference>
<dbReference type="PRINTS" id="PR00505">
    <property type="entry name" value="D12N6MTFRASE"/>
</dbReference>
<dbReference type="PIRSF" id="PIRSF000398">
    <property type="entry name" value="M_m6A_EcoRV"/>
    <property type="match status" value="1"/>
</dbReference>
<gene>
    <name evidence="7" type="ORF">ED208_10395</name>
</gene>
<dbReference type="Pfam" id="PF02086">
    <property type="entry name" value="MethyltransfD12"/>
    <property type="match status" value="1"/>
</dbReference>
<dbReference type="Proteomes" id="UP000282106">
    <property type="component" value="Unassembled WGS sequence"/>
</dbReference>
<dbReference type="InterPro" id="IPR012263">
    <property type="entry name" value="M_m6A_EcoRV"/>
</dbReference>
<dbReference type="PANTHER" id="PTHR30481:SF3">
    <property type="entry name" value="DNA ADENINE METHYLASE"/>
    <property type="match status" value="1"/>
</dbReference>